<proteinExistence type="inferred from homology"/>
<dbReference type="SUPFAM" id="SSF54928">
    <property type="entry name" value="RNA-binding domain, RBD"/>
    <property type="match status" value="1"/>
</dbReference>
<reference evidence="5" key="1">
    <citation type="submission" date="2021-03" db="EMBL/GenBank/DDBJ databases">
        <authorList>
            <person name="Li Z."/>
            <person name="Yang C."/>
        </authorList>
    </citation>
    <scope>NUCLEOTIDE SEQUENCE</scope>
    <source>
        <strain evidence="5">Dzin_1.0</strain>
        <tissue evidence="5">Leaf</tissue>
    </source>
</reference>
<evidence type="ECO:0000313" key="5">
    <source>
        <dbReference type="EMBL" id="KAJ0974995.1"/>
    </source>
</evidence>
<evidence type="ECO:0000256" key="1">
    <source>
        <dbReference type="ARBA" id="ARBA00010020"/>
    </source>
</evidence>
<comment type="caution">
    <text evidence="5">The sequence shown here is derived from an EMBL/GenBank/DDBJ whole genome shotgun (WGS) entry which is preliminary data.</text>
</comment>
<dbReference type="InterPro" id="IPR035979">
    <property type="entry name" value="RBD_domain_sf"/>
</dbReference>
<evidence type="ECO:0000259" key="4">
    <source>
        <dbReference type="Pfam" id="PF00076"/>
    </source>
</evidence>
<dbReference type="Pfam" id="PF00076">
    <property type="entry name" value="RRM_1"/>
    <property type="match status" value="1"/>
</dbReference>
<dbReference type="EMBL" id="JAGGNH010000004">
    <property type="protein sequence ID" value="KAJ0974995.1"/>
    <property type="molecule type" value="Genomic_DNA"/>
</dbReference>
<dbReference type="InterPro" id="IPR000504">
    <property type="entry name" value="RRM_dom"/>
</dbReference>
<sequence length="289" mass="33208">MEDGIIVPSKKGFVQMELEEAAVPAIEGLKLIILLQGKFFGINMEELKNLRSQLYSAAEHFEQSYTNDKHKKIVLNMLKVYVVKALVNSVDHLGCVAYKLHTYIKEYKEMQRISKEEYLVSLKRKSSGFAKGVSKYRGVASSNICYCILEKIKSLGINHQMLIKALRTSTKLIVSDDGKKVRCRRLFTESDKEELQSCTDIVENLPEDYTRQSLEKMFSNVGSVKNVRICNPQDPNTARSSKSDMLISNKVEKLNDERNLRKGLHVRAMLRHTVINPFFTFHYIFFPND</sequence>
<reference evidence="5" key="2">
    <citation type="journal article" date="2022" name="Hortic Res">
        <title>The genome of Dioscorea zingiberensis sheds light on the biosynthesis, origin and evolution of the medicinally important diosgenin saponins.</title>
        <authorList>
            <person name="Li Y."/>
            <person name="Tan C."/>
            <person name="Li Z."/>
            <person name="Guo J."/>
            <person name="Li S."/>
            <person name="Chen X."/>
            <person name="Wang C."/>
            <person name="Dai X."/>
            <person name="Yang H."/>
            <person name="Song W."/>
            <person name="Hou L."/>
            <person name="Xu J."/>
            <person name="Tong Z."/>
            <person name="Xu A."/>
            <person name="Yuan X."/>
            <person name="Wang W."/>
            <person name="Yang Q."/>
            <person name="Chen L."/>
            <person name="Sun Z."/>
            <person name="Wang K."/>
            <person name="Pan B."/>
            <person name="Chen J."/>
            <person name="Bao Y."/>
            <person name="Liu F."/>
            <person name="Qi X."/>
            <person name="Gang D.R."/>
            <person name="Wen J."/>
            <person name="Li J."/>
        </authorList>
    </citation>
    <scope>NUCLEOTIDE SEQUENCE</scope>
    <source>
        <strain evidence="5">Dzin_1.0</strain>
    </source>
</reference>
<dbReference type="Gene3D" id="6.10.140.1620">
    <property type="match status" value="1"/>
</dbReference>
<dbReference type="OrthoDB" id="435402at2759"/>
<comment type="function">
    <text evidence="3">Involved in regulation of actin and microtubule organization. Part of a WAVE complex that activates the Arp2/3 complex.</text>
</comment>
<evidence type="ECO:0000313" key="6">
    <source>
        <dbReference type="Proteomes" id="UP001085076"/>
    </source>
</evidence>
<dbReference type="Gene3D" id="3.30.70.330">
    <property type="match status" value="1"/>
</dbReference>
<dbReference type="InterPro" id="IPR028457">
    <property type="entry name" value="ABI"/>
</dbReference>
<comment type="similarity">
    <text evidence="1">Belongs to the ABI family.</text>
</comment>
<dbReference type="GO" id="GO:0003723">
    <property type="term" value="F:RNA binding"/>
    <property type="evidence" value="ECO:0007669"/>
    <property type="project" value="InterPro"/>
</dbReference>
<dbReference type="InterPro" id="IPR012677">
    <property type="entry name" value="Nucleotide-bd_a/b_plait_sf"/>
</dbReference>
<protein>
    <recommendedName>
        <fullName evidence="4">RRM domain-containing protein</fullName>
    </recommendedName>
</protein>
<dbReference type="Proteomes" id="UP001085076">
    <property type="component" value="Miscellaneous, Linkage group lg04"/>
</dbReference>
<accession>A0A9D5CMY2</accession>
<organism evidence="5 6">
    <name type="scientific">Dioscorea zingiberensis</name>
    <dbReference type="NCBI Taxonomy" id="325984"/>
    <lineage>
        <taxon>Eukaryota</taxon>
        <taxon>Viridiplantae</taxon>
        <taxon>Streptophyta</taxon>
        <taxon>Embryophyta</taxon>
        <taxon>Tracheophyta</taxon>
        <taxon>Spermatophyta</taxon>
        <taxon>Magnoliopsida</taxon>
        <taxon>Liliopsida</taxon>
        <taxon>Dioscoreales</taxon>
        <taxon>Dioscoreaceae</taxon>
        <taxon>Dioscorea</taxon>
    </lineage>
</organism>
<name>A0A9D5CMY2_9LILI</name>
<dbReference type="PANTHER" id="PTHR10460">
    <property type="entry name" value="ABL INTERACTOR FAMILY MEMBER"/>
    <property type="match status" value="1"/>
</dbReference>
<dbReference type="AlphaFoldDB" id="A0A9D5CMY2"/>
<dbReference type="PANTHER" id="PTHR10460:SF10">
    <property type="entry name" value="PROTEIN ABIL3"/>
    <property type="match status" value="1"/>
</dbReference>
<keyword evidence="6" id="KW-1185">Reference proteome</keyword>
<feature type="domain" description="RRM" evidence="4">
    <location>
        <begin position="202"/>
        <end position="236"/>
    </location>
</feature>
<gene>
    <name evidence="5" type="ORF">J5N97_016960</name>
</gene>
<comment type="subunit">
    <text evidence="2">Binds SCAR.</text>
</comment>
<evidence type="ECO:0000256" key="3">
    <source>
        <dbReference type="ARBA" id="ARBA00025223"/>
    </source>
</evidence>
<evidence type="ECO:0000256" key="2">
    <source>
        <dbReference type="ARBA" id="ARBA00011513"/>
    </source>
</evidence>